<keyword evidence="1 5" id="KW-0963">Cytoplasm</keyword>
<feature type="domain" description="Exonuclease VII large subunit C-terminal" evidence="7">
    <location>
        <begin position="122"/>
        <end position="336"/>
    </location>
</feature>
<comment type="subunit">
    <text evidence="5">Heterooligomer composed of large and small subunits.</text>
</comment>
<dbReference type="CDD" id="cd04489">
    <property type="entry name" value="ExoVII_LU_OBF"/>
    <property type="match status" value="1"/>
</dbReference>
<dbReference type="GO" id="GO:0006308">
    <property type="term" value="P:DNA catabolic process"/>
    <property type="evidence" value="ECO:0007669"/>
    <property type="project" value="UniProtKB-UniRule"/>
</dbReference>
<comment type="catalytic activity">
    <reaction evidence="5 6">
        <text>Exonucleolytic cleavage in either 5'- to 3'- or 3'- to 5'-direction to yield nucleoside 5'-phosphates.</text>
        <dbReference type="EC" id="3.1.11.6"/>
    </reaction>
</comment>
<dbReference type="RefSeq" id="WP_126309814.1">
    <property type="nucleotide sequence ID" value="NZ_AP018449.1"/>
</dbReference>
<reference evidence="9 10" key="1">
    <citation type="journal article" date="2018" name="Int. J. Syst. Evol. Microbiol.">
        <title>Methylomusa anaerophila gen. nov., sp. nov., an anaerobic methanol-utilizing bacterium isolated from a microbial fuel cell.</title>
        <authorList>
            <person name="Amano N."/>
            <person name="Yamamuro A."/>
            <person name="Miyahara M."/>
            <person name="Kouzuma A."/>
            <person name="Abe T."/>
            <person name="Watanabe K."/>
        </authorList>
    </citation>
    <scope>NUCLEOTIDE SEQUENCE [LARGE SCALE GENOMIC DNA]</scope>
    <source>
        <strain evidence="9 10">MMFC1</strain>
    </source>
</reference>
<organism evidence="9 10">
    <name type="scientific">Methylomusa anaerophila</name>
    <dbReference type="NCBI Taxonomy" id="1930071"/>
    <lineage>
        <taxon>Bacteria</taxon>
        <taxon>Bacillati</taxon>
        <taxon>Bacillota</taxon>
        <taxon>Negativicutes</taxon>
        <taxon>Selenomonadales</taxon>
        <taxon>Sporomusaceae</taxon>
        <taxon>Methylomusa</taxon>
    </lineage>
</organism>
<dbReference type="InterPro" id="IPR025824">
    <property type="entry name" value="OB-fold_nuc-bd_dom"/>
</dbReference>
<dbReference type="Proteomes" id="UP000276437">
    <property type="component" value="Chromosome"/>
</dbReference>
<dbReference type="KEGG" id="mana:MAMMFC1_03628"/>
<dbReference type="Pfam" id="PF13742">
    <property type="entry name" value="tRNA_anti_2"/>
    <property type="match status" value="1"/>
</dbReference>
<evidence type="ECO:0000259" key="7">
    <source>
        <dbReference type="Pfam" id="PF02601"/>
    </source>
</evidence>
<dbReference type="HAMAP" id="MF_00378">
    <property type="entry name" value="Exonuc_7_L"/>
    <property type="match status" value="1"/>
</dbReference>
<keyword evidence="10" id="KW-1185">Reference proteome</keyword>
<evidence type="ECO:0000256" key="4">
    <source>
        <dbReference type="ARBA" id="ARBA00022839"/>
    </source>
</evidence>
<dbReference type="NCBIfam" id="TIGR00237">
    <property type="entry name" value="xseA"/>
    <property type="match status" value="1"/>
</dbReference>
<keyword evidence="2 5" id="KW-0540">Nuclease</keyword>
<name>A0A348APC2_9FIRM</name>
<evidence type="ECO:0000313" key="10">
    <source>
        <dbReference type="Proteomes" id="UP000276437"/>
    </source>
</evidence>
<proteinExistence type="inferred from homology"/>
<evidence type="ECO:0000256" key="6">
    <source>
        <dbReference type="RuleBase" id="RU004355"/>
    </source>
</evidence>
<dbReference type="GO" id="GO:0009318">
    <property type="term" value="C:exodeoxyribonuclease VII complex"/>
    <property type="evidence" value="ECO:0007669"/>
    <property type="project" value="UniProtKB-UniRule"/>
</dbReference>
<dbReference type="InterPro" id="IPR003753">
    <property type="entry name" value="Exonuc_VII_L"/>
</dbReference>
<comment type="function">
    <text evidence="5">Bidirectionally degrades single-stranded DNA into large acid-insoluble oligonucleotides, which are then degraded further into small acid-soluble oligonucleotides.</text>
</comment>
<dbReference type="GO" id="GO:0008855">
    <property type="term" value="F:exodeoxyribonuclease VII activity"/>
    <property type="evidence" value="ECO:0007669"/>
    <property type="project" value="UniProtKB-UniRule"/>
</dbReference>
<sequence>MSIYSVSEITKYIKNCFERDAVLASVFIRGEISNYKYHHSGHCYFSLKDASASIRCIMFRSQAQYLKFEPRNGLKVVAYGQISVFERDGQYQLYAGQLIPDGIGDLSLAFQQLKEKLANEGLFLEERKKRLPLLPKAVGVITSPAGAALRDIITVSKRRHSGIPLVLFPVQVQGPDASLQISQAIDKMNIWGQVDVIIVGRGGGSMEELWAFNEEQVVRAIAGSTIPIVAAVGHQTDYTLADFAADCRAATPSQAAELVIPDVQELSRYIYTLISSLEVNMRGQVKHYRNVLTKLTDNRVFNQPKKMLVGRQQLLDQYIERMTNAIKYTLVNKQHSFHIAAEKLSMLNPLAVLSRGYSITRNAGGEVIRSVDQIVPGQYLEIILKQGQIDVNVLSVKEVQTFEQDKQEQNF</sequence>
<dbReference type="GO" id="GO:0003676">
    <property type="term" value="F:nucleic acid binding"/>
    <property type="evidence" value="ECO:0007669"/>
    <property type="project" value="InterPro"/>
</dbReference>
<evidence type="ECO:0000256" key="2">
    <source>
        <dbReference type="ARBA" id="ARBA00022722"/>
    </source>
</evidence>
<dbReference type="AlphaFoldDB" id="A0A348APC2"/>
<comment type="similarity">
    <text evidence="5 6">Belongs to the XseA family.</text>
</comment>
<dbReference type="PANTHER" id="PTHR30008">
    <property type="entry name" value="EXODEOXYRIBONUCLEASE 7 LARGE SUBUNIT"/>
    <property type="match status" value="1"/>
</dbReference>
<gene>
    <name evidence="5 9" type="primary">xseA</name>
    <name evidence="9" type="ORF">MAMMFC1_03628</name>
</gene>
<evidence type="ECO:0000256" key="5">
    <source>
        <dbReference type="HAMAP-Rule" id="MF_00378"/>
    </source>
</evidence>
<dbReference type="InterPro" id="IPR020579">
    <property type="entry name" value="Exonuc_VII_lsu_C"/>
</dbReference>
<dbReference type="EC" id="3.1.11.6" evidence="5"/>
<dbReference type="GO" id="GO:0005737">
    <property type="term" value="C:cytoplasm"/>
    <property type="evidence" value="ECO:0007669"/>
    <property type="project" value="UniProtKB-SubCell"/>
</dbReference>
<evidence type="ECO:0000313" key="9">
    <source>
        <dbReference type="EMBL" id="BBB92920.1"/>
    </source>
</evidence>
<comment type="subcellular location">
    <subcellularLocation>
        <location evidence="5 6">Cytoplasm</location>
    </subcellularLocation>
</comment>
<dbReference type="OrthoDB" id="9802795at2"/>
<feature type="domain" description="OB-fold nucleic acid binding" evidence="8">
    <location>
        <begin position="4"/>
        <end position="97"/>
    </location>
</feature>
<dbReference type="Pfam" id="PF02601">
    <property type="entry name" value="Exonuc_VII_L"/>
    <property type="match status" value="1"/>
</dbReference>
<keyword evidence="4 5" id="KW-0269">Exonuclease</keyword>
<dbReference type="EMBL" id="AP018449">
    <property type="protein sequence ID" value="BBB92920.1"/>
    <property type="molecule type" value="Genomic_DNA"/>
</dbReference>
<accession>A0A348APC2</accession>
<dbReference type="PANTHER" id="PTHR30008:SF0">
    <property type="entry name" value="EXODEOXYRIBONUCLEASE 7 LARGE SUBUNIT"/>
    <property type="match status" value="1"/>
</dbReference>
<evidence type="ECO:0000256" key="3">
    <source>
        <dbReference type="ARBA" id="ARBA00022801"/>
    </source>
</evidence>
<evidence type="ECO:0000259" key="8">
    <source>
        <dbReference type="Pfam" id="PF13742"/>
    </source>
</evidence>
<evidence type="ECO:0000256" key="1">
    <source>
        <dbReference type="ARBA" id="ARBA00022490"/>
    </source>
</evidence>
<keyword evidence="3 5" id="KW-0378">Hydrolase</keyword>
<protein>
    <recommendedName>
        <fullName evidence="5">Exodeoxyribonuclease 7 large subunit</fullName>
        <ecNumber evidence="5">3.1.11.6</ecNumber>
    </recommendedName>
    <alternativeName>
        <fullName evidence="5">Exodeoxyribonuclease VII large subunit</fullName>
        <shortName evidence="5">Exonuclease VII large subunit</shortName>
    </alternativeName>
</protein>